<dbReference type="Proteomes" id="UP000837675">
    <property type="component" value="Unassembled WGS sequence"/>
</dbReference>
<evidence type="ECO:0000313" key="1">
    <source>
        <dbReference type="EMBL" id="CAG7594296.1"/>
    </source>
</evidence>
<dbReference type="AlphaFoldDB" id="A0A8S4C2W0"/>
<proteinExistence type="predicted"/>
<comment type="caution">
    <text evidence="1">The sequence shown here is derived from an EMBL/GenBank/DDBJ whole genome shotgun (WGS) entry which is preliminary data.</text>
</comment>
<name>A0A8S4C2W0_9ACAR</name>
<accession>A0A8S4C2W0</accession>
<keyword evidence="2" id="KW-1185">Reference proteome</keyword>
<evidence type="ECO:0000313" key="2">
    <source>
        <dbReference type="Proteomes" id="UP000837675"/>
    </source>
</evidence>
<reference evidence="1" key="1">
    <citation type="submission" date="2021-06" db="EMBL/GenBank/DDBJ databases">
        <authorList>
            <person name="Nardi T."/>
            <person name="Nardi T."/>
        </authorList>
    </citation>
    <scope>NUCLEOTIDE SEQUENCE</scope>
</reference>
<organism evidence="1 2">
    <name type="scientific">Hyalomma marginatum</name>
    <dbReference type="NCBI Taxonomy" id="34627"/>
    <lineage>
        <taxon>Eukaryota</taxon>
        <taxon>Metazoa</taxon>
        <taxon>Ecdysozoa</taxon>
        <taxon>Arthropoda</taxon>
        <taxon>Chelicerata</taxon>
        <taxon>Arachnida</taxon>
        <taxon>Acari</taxon>
        <taxon>Parasitiformes</taxon>
        <taxon>Ixodida</taxon>
        <taxon>Ixodoidea</taxon>
        <taxon>Ixodidae</taxon>
        <taxon>Hyalomminae</taxon>
        <taxon>Hyalomma</taxon>
    </lineage>
</organism>
<sequence>MNYMIFMLKNSYSNSFSYSRDWMHSSIKIMLFLSFLRKEVMGILMVMQDYFGLLGGKTYSKYTAKPHSVLRRKLNRRFS</sequence>
<gene>
    <name evidence="1" type="ORF">MHYMCMPASI_00751</name>
</gene>
<dbReference type="EMBL" id="CAJVAF010000303">
    <property type="protein sequence ID" value="CAG7594296.1"/>
    <property type="molecule type" value="Genomic_DNA"/>
</dbReference>
<protein>
    <submittedName>
        <fullName evidence="1">Uncharacterized protein</fullName>
    </submittedName>
</protein>